<protein>
    <submittedName>
        <fullName evidence="2">Uncharacterized protein</fullName>
    </submittedName>
</protein>
<keyword evidence="3" id="KW-1185">Reference proteome</keyword>
<dbReference type="EMBL" id="JALJAT010000004">
    <property type="protein sequence ID" value="KAK4470650.1"/>
    <property type="molecule type" value="Genomic_DNA"/>
</dbReference>
<reference evidence="2" key="2">
    <citation type="journal article" date="2023" name="Infect Dis Poverty">
        <title>Chromosome-scale genome of the human blood fluke Schistosoma mekongi and its implications for public health.</title>
        <authorList>
            <person name="Zhou M."/>
            <person name="Xu L."/>
            <person name="Xu D."/>
            <person name="Chen W."/>
            <person name="Khan J."/>
            <person name="Hu Y."/>
            <person name="Huang H."/>
            <person name="Wei H."/>
            <person name="Zhang Y."/>
            <person name="Chusongsang P."/>
            <person name="Tanasarnprasert K."/>
            <person name="Hu X."/>
            <person name="Limpanont Y."/>
            <person name="Lv Z."/>
        </authorList>
    </citation>
    <scope>NUCLEOTIDE SEQUENCE</scope>
    <source>
        <strain evidence="2">LV_2022a</strain>
    </source>
</reference>
<dbReference type="AlphaFoldDB" id="A0AAE2D599"/>
<feature type="region of interest" description="Disordered" evidence="1">
    <location>
        <begin position="1"/>
        <end position="26"/>
    </location>
</feature>
<reference evidence="2" key="1">
    <citation type="submission" date="2022-04" db="EMBL/GenBank/DDBJ databases">
        <authorList>
            <person name="Xu L."/>
            <person name="Lv Z."/>
        </authorList>
    </citation>
    <scope>NUCLEOTIDE SEQUENCE</scope>
    <source>
        <strain evidence="2">LV_2022a</strain>
    </source>
</reference>
<comment type="caution">
    <text evidence="2">The sequence shown here is derived from an EMBL/GenBank/DDBJ whole genome shotgun (WGS) entry which is preliminary data.</text>
</comment>
<evidence type="ECO:0000313" key="2">
    <source>
        <dbReference type="EMBL" id="KAK4470650.1"/>
    </source>
</evidence>
<dbReference type="Proteomes" id="UP001292079">
    <property type="component" value="Unassembled WGS sequence"/>
</dbReference>
<proteinExistence type="predicted"/>
<dbReference type="InterPro" id="IPR011989">
    <property type="entry name" value="ARM-like"/>
</dbReference>
<evidence type="ECO:0000313" key="3">
    <source>
        <dbReference type="Proteomes" id="UP001292079"/>
    </source>
</evidence>
<sequence length="744" mass="87103">MDLGVGISSSQVNPKNRSYQNTKASKTAAFKTHKRIKVKDKAQRCNEDCEMFTVKTNGNHTNMTSGCKSQIKLSDFHFDFLHTPTLLNSKKQSGLCLPSTLDKTMNNHKPECEDFEDLLKFRKRLKEELFSGLFDQSAMKDEIKNVFFHWATECGIEILKLPPDEIDYILHHLSSMDVKIQLQTIVSIGIFETELSSKQFEILRSFLLHWNHNIILATCLCLNILGYSNQTCIEKLNELITIDQSTSFIKQQNDKIFLTSLDLLKWASSICLCKLDQCNLQILIILTNLLFEQLDQFIPVQYPSKCSDTQMNQFDNLFNKSLYLEDRRIDSFVSCLFNLITFDLKKSNNFLNKIMFYTEIKMIIRLSRNHDTLTRINRLLLLDWKVMLRIAALHSLEIELDSKDKSLLWSNHLFIDPFLSIDKNSTFMDGGLHTSSITSKSMPHRRAERLYQLTKEGLSPDDLIKELHLALLDKFNCIREMACFIIEQHKLTNEPIIFKELLKILVNDSNEKVKLMALKALKTISNDEDNERKSAEIQNQLCRVVQYESNSCVRREIFRLLLWFIQTRFITYDTREHLSDDQIDILAKTSILNEYRSLQPKTIDFNGLFNIQNEFKEHVLNNANDYAKINNNLSNLIRQIFMPNYVKSDYNKVNQIKLRKLQCNLYYIYNLLKKFSKYDQCQQIRDELSEMTDQIFEPILCEANKNAPENCSYSYHNDSDLLRTLMDEKCNDIVKICYDVIRYS</sequence>
<gene>
    <name evidence="2" type="ORF">MN116_006184</name>
</gene>
<dbReference type="Gene3D" id="1.25.10.10">
    <property type="entry name" value="Leucine-rich Repeat Variant"/>
    <property type="match status" value="1"/>
</dbReference>
<dbReference type="SUPFAM" id="SSF48371">
    <property type="entry name" value="ARM repeat"/>
    <property type="match status" value="1"/>
</dbReference>
<organism evidence="2 3">
    <name type="scientific">Schistosoma mekongi</name>
    <name type="common">Parasitic worm</name>
    <dbReference type="NCBI Taxonomy" id="38744"/>
    <lineage>
        <taxon>Eukaryota</taxon>
        <taxon>Metazoa</taxon>
        <taxon>Spiralia</taxon>
        <taxon>Lophotrochozoa</taxon>
        <taxon>Platyhelminthes</taxon>
        <taxon>Trematoda</taxon>
        <taxon>Digenea</taxon>
        <taxon>Strigeidida</taxon>
        <taxon>Schistosomatoidea</taxon>
        <taxon>Schistosomatidae</taxon>
        <taxon>Schistosoma</taxon>
    </lineage>
</organism>
<name>A0AAE2D599_SCHME</name>
<feature type="compositionally biased region" description="Polar residues" evidence="1">
    <location>
        <begin position="7"/>
        <end position="25"/>
    </location>
</feature>
<dbReference type="InterPro" id="IPR016024">
    <property type="entry name" value="ARM-type_fold"/>
</dbReference>
<accession>A0AAE2D599</accession>
<evidence type="ECO:0000256" key="1">
    <source>
        <dbReference type="SAM" id="MobiDB-lite"/>
    </source>
</evidence>